<dbReference type="RefSeq" id="WP_163963988.1">
    <property type="nucleotide sequence ID" value="NZ_JAAGNX010000002.1"/>
</dbReference>
<sequence length="141" mass="15386">MRQRRPMDAPEIPIAPMIDCVFLMLVYFMTTSSLEKSEADLPCPVGSAGMALDPLESIDEQQMTISPSGTVLWNGSSFDLLGSSTGYRSLCDRLKTFLNTCRLSGSEPSLRIQPHDDAPYQAVVTFLDAATLAGIEAIHFP</sequence>
<dbReference type="GO" id="GO:0005886">
    <property type="term" value="C:plasma membrane"/>
    <property type="evidence" value="ECO:0007669"/>
    <property type="project" value="UniProtKB-SubCell"/>
</dbReference>
<evidence type="ECO:0000313" key="8">
    <source>
        <dbReference type="EMBL" id="NDV62253.1"/>
    </source>
</evidence>
<gene>
    <name evidence="8" type="ORF">G0Q06_07320</name>
</gene>
<keyword evidence="6" id="KW-0472">Membrane</keyword>
<dbReference type="PANTHER" id="PTHR30558:SF3">
    <property type="entry name" value="BIOPOLYMER TRANSPORT PROTEIN EXBD-RELATED"/>
    <property type="match status" value="1"/>
</dbReference>
<keyword evidence="3" id="KW-1003">Cell membrane</keyword>
<dbReference type="Proteomes" id="UP000478417">
    <property type="component" value="Unassembled WGS sequence"/>
</dbReference>
<protein>
    <submittedName>
        <fullName evidence="8">Biopolymer transporter ExbD</fullName>
    </submittedName>
</protein>
<keyword evidence="4 7" id="KW-0812">Transmembrane</keyword>
<accession>A0A6B2M0L0</accession>
<keyword evidence="7" id="KW-0813">Transport</keyword>
<dbReference type="AlphaFoldDB" id="A0A6B2M0L0"/>
<comment type="subcellular location">
    <subcellularLocation>
        <location evidence="1">Cell membrane</location>
        <topology evidence="1">Single-pass membrane protein</topology>
    </subcellularLocation>
    <subcellularLocation>
        <location evidence="7">Cell membrane</location>
        <topology evidence="7">Single-pass type II membrane protein</topology>
    </subcellularLocation>
</comment>
<dbReference type="GO" id="GO:0015031">
    <property type="term" value="P:protein transport"/>
    <property type="evidence" value="ECO:0007669"/>
    <property type="project" value="UniProtKB-KW"/>
</dbReference>
<dbReference type="InterPro" id="IPR003400">
    <property type="entry name" value="ExbD"/>
</dbReference>
<dbReference type="Pfam" id="PF02472">
    <property type="entry name" value="ExbD"/>
    <property type="match status" value="1"/>
</dbReference>
<keyword evidence="9" id="KW-1185">Reference proteome</keyword>
<evidence type="ECO:0000256" key="3">
    <source>
        <dbReference type="ARBA" id="ARBA00022475"/>
    </source>
</evidence>
<keyword evidence="7" id="KW-0653">Protein transport</keyword>
<dbReference type="PANTHER" id="PTHR30558">
    <property type="entry name" value="EXBD MEMBRANE COMPONENT OF PMF-DRIVEN MACROMOLECULE IMPORT SYSTEM"/>
    <property type="match status" value="1"/>
</dbReference>
<evidence type="ECO:0000256" key="5">
    <source>
        <dbReference type="ARBA" id="ARBA00022989"/>
    </source>
</evidence>
<reference evidence="8 9" key="1">
    <citation type="submission" date="2020-02" db="EMBL/GenBank/DDBJ databases">
        <title>Albibacoteraceae fam. nov., the first described family within the subdivision 4 Verrucomicrobia.</title>
        <authorList>
            <person name="Xi F."/>
        </authorList>
    </citation>
    <scope>NUCLEOTIDE SEQUENCE [LARGE SCALE GENOMIC DNA]</scope>
    <source>
        <strain evidence="8 9">CK1056</strain>
    </source>
</reference>
<dbReference type="GO" id="GO:0022857">
    <property type="term" value="F:transmembrane transporter activity"/>
    <property type="evidence" value="ECO:0007669"/>
    <property type="project" value="InterPro"/>
</dbReference>
<evidence type="ECO:0000256" key="7">
    <source>
        <dbReference type="RuleBase" id="RU003879"/>
    </source>
</evidence>
<comment type="similarity">
    <text evidence="2 7">Belongs to the ExbD/TolR family.</text>
</comment>
<evidence type="ECO:0000256" key="2">
    <source>
        <dbReference type="ARBA" id="ARBA00005811"/>
    </source>
</evidence>
<organism evidence="8 9">
    <name type="scientific">Oceanipulchritudo coccoides</name>
    <dbReference type="NCBI Taxonomy" id="2706888"/>
    <lineage>
        <taxon>Bacteria</taxon>
        <taxon>Pseudomonadati</taxon>
        <taxon>Verrucomicrobiota</taxon>
        <taxon>Opitutia</taxon>
        <taxon>Puniceicoccales</taxon>
        <taxon>Oceanipulchritudinaceae</taxon>
        <taxon>Oceanipulchritudo</taxon>
    </lineage>
</organism>
<proteinExistence type="inferred from homology"/>
<evidence type="ECO:0000313" key="9">
    <source>
        <dbReference type="Proteomes" id="UP000478417"/>
    </source>
</evidence>
<evidence type="ECO:0000256" key="4">
    <source>
        <dbReference type="ARBA" id="ARBA00022692"/>
    </source>
</evidence>
<comment type="caution">
    <text evidence="8">The sequence shown here is derived from an EMBL/GenBank/DDBJ whole genome shotgun (WGS) entry which is preliminary data.</text>
</comment>
<evidence type="ECO:0000256" key="1">
    <source>
        <dbReference type="ARBA" id="ARBA00004162"/>
    </source>
</evidence>
<dbReference type="EMBL" id="JAAGNX010000002">
    <property type="protein sequence ID" value="NDV62253.1"/>
    <property type="molecule type" value="Genomic_DNA"/>
</dbReference>
<name>A0A6B2M0L0_9BACT</name>
<keyword evidence="5" id="KW-1133">Transmembrane helix</keyword>
<evidence type="ECO:0000256" key="6">
    <source>
        <dbReference type="ARBA" id="ARBA00023136"/>
    </source>
</evidence>